<feature type="compositionally biased region" description="Low complexity" evidence="1">
    <location>
        <begin position="296"/>
        <end position="310"/>
    </location>
</feature>
<evidence type="ECO:0000313" key="2">
    <source>
        <dbReference type="EMBL" id="KPI37435.1"/>
    </source>
</evidence>
<dbReference type="EMBL" id="LFJN01000024">
    <property type="protein sequence ID" value="KPI37435.1"/>
    <property type="molecule type" value="Genomic_DNA"/>
</dbReference>
<gene>
    <name evidence="2" type="ORF">AB675_10227</name>
</gene>
<dbReference type="AlphaFoldDB" id="A0A0N1H0K7"/>
<dbReference type="Proteomes" id="UP000038010">
    <property type="component" value="Unassembled WGS sequence"/>
</dbReference>
<reference evidence="2 3" key="1">
    <citation type="submission" date="2015-06" db="EMBL/GenBank/DDBJ databases">
        <title>Draft genome of the ant-associated black yeast Phialophora attae CBS 131958.</title>
        <authorList>
            <person name="Moreno L.F."/>
            <person name="Stielow B.J."/>
            <person name="de Hoog S."/>
            <person name="Vicente V.A."/>
            <person name="Weiss V.A."/>
            <person name="de Vries M."/>
            <person name="Cruz L.M."/>
            <person name="Souza E.M."/>
        </authorList>
    </citation>
    <scope>NUCLEOTIDE SEQUENCE [LARGE SCALE GENOMIC DNA]</scope>
    <source>
        <strain evidence="2 3">CBS 131958</strain>
    </source>
</reference>
<dbReference type="OrthoDB" id="506431at2759"/>
<protein>
    <submittedName>
        <fullName evidence="2">Uncharacterized protein</fullName>
    </submittedName>
</protein>
<sequence length="360" mass="41105">MAVPEPNTDPPHWFWRGVQSAIFYYVSCAPCLDARQKHQRRQEAKLAKKEVVTQQPGRILQPRAFETNTQWQEDILLGPGPPKGWEPHKFLRDARKKLKGSSEGDKAKKEKDVEKAEHDQPGRPSYERRISSAIDNVKDTLRSSLHPEKWNWKRYQREDEWLGGFQTTMKGMWDKMAASISPGDDPNSLIDLKRERTTGSERVDYSRGHIPAVNDLHPPVVSRLPVTREEVAWMILPPPSAAVMAGQKPPAEEIGPRRPLCVIGRRRPDYASDHSAPRHDDRPNDADSSDIEVWDADSSSESAPSTPPSARIEIKKRDMFEALSDTDMFKIPSRPPVQPRPRSWQFHYVIPSPTETFPIH</sequence>
<feature type="compositionally biased region" description="Basic and acidic residues" evidence="1">
    <location>
        <begin position="268"/>
        <end position="285"/>
    </location>
</feature>
<feature type="region of interest" description="Disordered" evidence="1">
    <location>
        <begin position="96"/>
        <end position="132"/>
    </location>
</feature>
<name>A0A0N1H0K7_9EURO</name>
<keyword evidence="3" id="KW-1185">Reference proteome</keyword>
<organism evidence="2 3">
    <name type="scientific">Cyphellophora attinorum</name>
    <dbReference type="NCBI Taxonomy" id="1664694"/>
    <lineage>
        <taxon>Eukaryota</taxon>
        <taxon>Fungi</taxon>
        <taxon>Dikarya</taxon>
        <taxon>Ascomycota</taxon>
        <taxon>Pezizomycotina</taxon>
        <taxon>Eurotiomycetes</taxon>
        <taxon>Chaetothyriomycetidae</taxon>
        <taxon>Chaetothyriales</taxon>
        <taxon>Cyphellophoraceae</taxon>
        <taxon>Cyphellophora</taxon>
    </lineage>
</organism>
<proteinExistence type="predicted"/>
<comment type="caution">
    <text evidence="2">The sequence shown here is derived from an EMBL/GenBank/DDBJ whole genome shotgun (WGS) entry which is preliminary data.</text>
</comment>
<accession>A0A0N1H0K7</accession>
<feature type="region of interest" description="Disordered" evidence="1">
    <location>
        <begin position="268"/>
        <end position="313"/>
    </location>
</feature>
<feature type="compositionally biased region" description="Basic and acidic residues" evidence="1">
    <location>
        <begin position="100"/>
        <end position="132"/>
    </location>
</feature>
<dbReference type="RefSeq" id="XP_017997398.1">
    <property type="nucleotide sequence ID" value="XM_018138983.1"/>
</dbReference>
<dbReference type="GeneID" id="28730863"/>
<evidence type="ECO:0000256" key="1">
    <source>
        <dbReference type="SAM" id="MobiDB-lite"/>
    </source>
</evidence>
<evidence type="ECO:0000313" key="3">
    <source>
        <dbReference type="Proteomes" id="UP000038010"/>
    </source>
</evidence>
<dbReference type="VEuPathDB" id="FungiDB:AB675_10227"/>
<feature type="region of interest" description="Disordered" evidence="1">
    <location>
        <begin position="244"/>
        <end position="263"/>
    </location>
</feature>